<organism evidence="1 2">
    <name type="scientific">Streptococcus danieliae</name>
    <dbReference type="NCBI Taxonomy" id="747656"/>
    <lineage>
        <taxon>Bacteria</taxon>
        <taxon>Bacillati</taxon>
        <taxon>Bacillota</taxon>
        <taxon>Bacilli</taxon>
        <taxon>Lactobacillales</taxon>
        <taxon>Streptococcaceae</taxon>
        <taxon>Streptococcus</taxon>
    </lineage>
</organism>
<dbReference type="EMBL" id="JACBXX010000188">
    <property type="protein sequence ID" value="NYS97286.1"/>
    <property type="molecule type" value="Genomic_DNA"/>
</dbReference>
<gene>
    <name evidence="1" type="ORF">HZY94_08900</name>
</gene>
<dbReference type="RefSeq" id="WP_303977017.1">
    <property type="nucleotide sequence ID" value="NZ_CATKDJ010000061.1"/>
</dbReference>
<protein>
    <submittedName>
        <fullName evidence="1">Uncharacterized protein</fullName>
    </submittedName>
</protein>
<dbReference type="Proteomes" id="UP000589521">
    <property type="component" value="Unassembled WGS sequence"/>
</dbReference>
<evidence type="ECO:0000313" key="1">
    <source>
        <dbReference type="EMBL" id="NYS97286.1"/>
    </source>
</evidence>
<comment type="caution">
    <text evidence="1">The sequence shown here is derived from an EMBL/GenBank/DDBJ whole genome shotgun (WGS) entry which is preliminary data.</text>
</comment>
<sequence length="141" mass="16444">MYRKKTINHNILSVASAEQINRLSRKFRKRGGEFISDSDAIDYLNEKNAEAVTLDAYTILMREKISISALIEELEHAEQYLRGENDGTALSVAINEVRAKEKSILEMERFKIPDIEVRQVKKDIAYYKEEIRRLQNENHQS</sequence>
<reference evidence="1 2" key="1">
    <citation type="submission" date="2020-07" db="EMBL/GenBank/DDBJ databases">
        <title>MOT database genomes.</title>
        <authorList>
            <person name="Joseph S."/>
            <person name="Aduse-Opoku J."/>
            <person name="Hashim A."/>
            <person name="Wade W."/>
            <person name="Curtis M."/>
        </authorList>
    </citation>
    <scope>NUCLEOTIDE SEQUENCE [LARGE SCALE GENOMIC DNA]</scope>
    <source>
        <strain evidence="1 2">STR</strain>
    </source>
</reference>
<name>A0A7Z0M7S0_9STRE</name>
<evidence type="ECO:0000313" key="2">
    <source>
        <dbReference type="Proteomes" id="UP000589521"/>
    </source>
</evidence>
<accession>A0A7Z0M7S0</accession>
<proteinExistence type="predicted"/>
<dbReference type="AlphaFoldDB" id="A0A7Z0M7S0"/>